<dbReference type="Pfam" id="PF01230">
    <property type="entry name" value="HIT"/>
    <property type="match status" value="1"/>
</dbReference>
<evidence type="ECO:0000259" key="2">
    <source>
        <dbReference type="PROSITE" id="PS51084"/>
    </source>
</evidence>
<evidence type="ECO:0000313" key="3">
    <source>
        <dbReference type="EMBL" id="MBD3584929.1"/>
    </source>
</evidence>
<keyword evidence="4" id="KW-1185">Reference proteome</keyword>
<comment type="caution">
    <text evidence="1">Lacks conserved residue(s) required for the propagation of feature annotation.</text>
</comment>
<dbReference type="SUPFAM" id="SSF54197">
    <property type="entry name" value="HIT-like"/>
    <property type="match status" value="1"/>
</dbReference>
<dbReference type="InterPro" id="IPR011146">
    <property type="entry name" value="HIT-like"/>
</dbReference>
<dbReference type="RefSeq" id="WP_191022447.1">
    <property type="nucleotide sequence ID" value="NZ_JABBXD010000001.1"/>
</dbReference>
<evidence type="ECO:0000313" key="4">
    <source>
        <dbReference type="Proteomes" id="UP000624419"/>
    </source>
</evidence>
<dbReference type="InterPro" id="IPR036265">
    <property type="entry name" value="HIT-like_sf"/>
</dbReference>
<proteinExistence type="predicted"/>
<protein>
    <submittedName>
        <fullName evidence="3">HIT domain-containing protein</fullName>
    </submittedName>
</protein>
<feature type="domain" description="HIT" evidence="2">
    <location>
        <begin position="1"/>
        <end position="103"/>
    </location>
</feature>
<evidence type="ECO:0000256" key="1">
    <source>
        <dbReference type="PROSITE-ProRule" id="PRU00464"/>
    </source>
</evidence>
<dbReference type="PIRSF" id="PIRSF000714">
    <property type="entry name" value="HIT"/>
    <property type="match status" value="1"/>
</dbReference>
<sequence length="146" mass="16767">MFELDSRLQADTELIGDMPLCRALLMNDSQFPWVILVPREPGVRELFELDETKQHQFLKESAMVCRALTTLYLPEKLNVAALGNVVAQLHVHHVARFSDDIAWPSPVWGRQPAVPYTADALQRHKHNLQQYLIKERSSDTDNHPND</sequence>
<comment type="caution">
    <text evidence="3">The sequence shown here is derived from an EMBL/GenBank/DDBJ whole genome shotgun (WGS) entry which is preliminary data.</text>
</comment>
<reference evidence="3 4" key="1">
    <citation type="submission" date="2020-04" db="EMBL/GenBank/DDBJ databases">
        <title>Salinimonas sp. HHU 13199.</title>
        <authorList>
            <person name="Cui X."/>
            <person name="Zhang D."/>
        </authorList>
    </citation>
    <scope>NUCLEOTIDE SEQUENCE [LARGE SCALE GENOMIC DNA]</scope>
    <source>
        <strain evidence="3 4">HHU 13199</strain>
    </source>
</reference>
<dbReference type="PROSITE" id="PS51084">
    <property type="entry name" value="HIT_2"/>
    <property type="match status" value="1"/>
</dbReference>
<gene>
    <name evidence="3" type="ORF">HHX48_04155</name>
</gene>
<dbReference type="Proteomes" id="UP000624419">
    <property type="component" value="Unassembled WGS sequence"/>
</dbReference>
<dbReference type="EMBL" id="JABBXD010000001">
    <property type="protein sequence ID" value="MBD3584929.1"/>
    <property type="molecule type" value="Genomic_DNA"/>
</dbReference>
<accession>A0ABR8LLJ2</accession>
<name>A0ABR8LLJ2_9ALTE</name>
<dbReference type="InterPro" id="IPR026026">
    <property type="entry name" value="HIT_Hint"/>
</dbReference>
<organism evidence="3 4">
    <name type="scientific">Salinimonas profundi</name>
    <dbReference type="NCBI Taxonomy" id="2729140"/>
    <lineage>
        <taxon>Bacteria</taxon>
        <taxon>Pseudomonadati</taxon>
        <taxon>Pseudomonadota</taxon>
        <taxon>Gammaproteobacteria</taxon>
        <taxon>Alteromonadales</taxon>
        <taxon>Alteromonadaceae</taxon>
        <taxon>Alteromonas/Salinimonas group</taxon>
        <taxon>Salinimonas</taxon>
    </lineage>
</organism>
<dbReference type="Gene3D" id="3.30.428.10">
    <property type="entry name" value="HIT-like"/>
    <property type="match status" value="1"/>
</dbReference>